<comment type="similarity">
    <text evidence="1 3">Belongs to the syntaxin family.</text>
</comment>
<dbReference type="InterPro" id="IPR006011">
    <property type="entry name" value="Syntaxin_N"/>
</dbReference>
<dbReference type="GO" id="GO:0000149">
    <property type="term" value="F:SNARE binding"/>
    <property type="evidence" value="ECO:0007669"/>
    <property type="project" value="TreeGrafter"/>
</dbReference>
<dbReference type="PROSITE" id="PS50192">
    <property type="entry name" value="T_SNARE"/>
    <property type="match status" value="1"/>
</dbReference>
<evidence type="ECO:0000313" key="6">
    <source>
        <dbReference type="Proteomes" id="UP000007754"/>
    </source>
</evidence>
<dbReference type="InterPro" id="IPR006012">
    <property type="entry name" value="Syntaxin/epimorphin_CS"/>
</dbReference>
<dbReference type="PANTHER" id="PTHR19957:SF97">
    <property type="entry name" value="SYNTAXIN-4"/>
    <property type="match status" value="1"/>
</dbReference>
<reference evidence="5" key="3">
    <citation type="submission" date="2025-09" db="UniProtKB">
        <authorList>
            <consortium name="Ensembl"/>
        </authorList>
    </citation>
    <scope>IDENTIFICATION</scope>
</reference>
<dbReference type="GO" id="GO:0006886">
    <property type="term" value="P:intracellular protein transport"/>
    <property type="evidence" value="ECO:0007669"/>
    <property type="project" value="InterPro"/>
</dbReference>
<dbReference type="GO" id="GO:0006906">
    <property type="term" value="P:vesicle fusion"/>
    <property type="evidence" value="ECO:0007669"/>
    <property type="project" value="TreeGrafter"/>
</dbReference>
<evidence type="ECO:0000256" key="2">
    <source>
        <dbReference type="ARBA" id="ARBA00023054"/>
    </source>
</evidence>
<dbReference type="GeneTree" id="ENSGT01030000234627"/>
<dbReference type="GO" id="GO:0031201">
    <property type="term" value="C:SNARE complex"/>
    <property type="evidence" value="ECO:0007669"/>
    <property type="project" value="TreeGrafter"/>
</dbReference>
<dbReference type="SMART" id="SM00397">
    <property type="entry name" value="t_SNARE"/>
    <property type="match status" value="1"/>
</dbReference>
<dbReference type="InterPro" id="IPR000727">
    <property type="entry name" value="T_SNARE_dom"/>
</dbReference>
<sequence length="371" mass="41139">MVTGGLPVFFWFVSMVFRTSGSSLWFWRTSCSSLWSWRTSRWFWRTERLRLAAHCACARRTAPPLPLPLSRHEGPDAGTAPGVGLGLGGGGAGGGGRLLPPEDPALAQAQYLRSALGALSLRAAALERLQERALATPLPPPELQEDLQRVRDEIQDLTREIQAGLRGLEPSGSDSGPGSVRERLRRTQHGLLAQQFFGVTERLQTVQSRYRQRNLERIQRQLQIAGHAPLSEEELEQLLESGQTQIFVPNAAGAARAALDEAGTRHREIRRLERGLRELGELFRLLGSTVEAQGDVIDRIERHVQHSGAELGKGRSHLRGAGQRRRGARKVNWFILVYTGRDWGGLGGTGRELVYTGRDWFILGGTGRDWD</sequence>
<protein>
    <recommendedName>
        <fullName evidence="4">t-SNARE coiled-coil homology domain-containing protein</fullName>
    </recommendedName>
</protein>
<proteinExistence type="inferred from homology"/>
<dbReference type="AlphaFoldDB" id="A0A674GKI4"/>
<dbReference type="GO" id="GO:0006887">
    <property type="term" value="P:exocytosis"/>
    <property type="evidence" value="ECO:0007669"/>
    <property type="project" value="TreeGrafter"/>
</dbReference>
<dbReference type="GO" id="GO:0005886">
    <property type="term" value="C:plasma membrane"/>
    <property type="evidence" value="ECO:0007669"/>
    <property type="project" value="TreeGrafter"/>
</dbReference>
<dbReference type="InParanoid" id="A0A674GKI4"/>
<reference evidence="5 6" key="1">
    <citation type="journal article" date="2010" name="Nature">
        <title>The genome of a songbird.</title>
        <authorList>
            <person name="Warren W.C."/>
            <person name="Clayton D.F."/>
            <person name="Ellegren H."/>
            <person name="Arnold A.P."/>
            <person name="Hillier L.W."/>
            <person name="Kunstner A."/>
            <person name="Searle S."/>
            <person name="White S."/>
            <person name="Vilella A.J."/>
            <person name="Fairley S."/>
            <person name="Heger A."/>
            <person name="Kong L."/>
            <person name="Ponting C.P."/>
            <person name="Jarvis E.D."/>
            <person name="Mello C.V."/>
            <person name="Minx P."/>
            <person name="Lovell P."/>
            <person name="Velho T.A."/>
            <person name="Ferris M."/>
            <person name="Balakrishnan C.N."/>
            <person name="Sinha S."/>
            <person name="Blatti C."/>
            <person name="London S.E."/>
            <person name="Li Y."/>
            <person name="Lin Y.C."/>
            <person name="George J."/>
            <person name="Sweedler J."/>
            <person name="Southey B."/>
            <person name="Gunaratne P."/>
            <person name="Watson M."/>
            <person name="Nam K."/>
            <person name="Backstrom N."/>
            <person name="Smeds L."/>
            <person name="Nabholz B."/>
            <person name="Itoh Y."/>
            <person name="Whitney O."/>
            <person name="Pfenning A.R."/>
            <person name="Howard J."/>
            <person name="Volker M."/>
            <person name="Skinner B.M."/>
            <person name="Griffin D.K."/>
            <person name="Ye L."/>
            <person name="McLaren W.M."/>
            <person name="Flicek P."/>
            <person name="Quesada V."/>
            <person name="Velasco G."/>
            <person name="Lopez-Otin C."/>
            <person name="Puente X.S."/>
            <person name="Olender T."/>
            <person name="Lancet D."/>
            <person name="Smit A.F."/>
            <person name="Hubley R."/>
            <person name="Konkel M.K."/>
            <person name="Walker J.A."/>
            <person name="Batzer M.A."/>
            <person name="Gu W."/>
            <person name="Pollock D.D."/>
            <person name="Chen L."/>
            <person name="Cheng Z."/>
            <person name="Eichler E.E."/>
            <person name="Stapley J."/>
            <person name="Slate J."/>
            <person name="Ekblom R."/>
            <person name="Birkhead T."/>
            <person name="Burke T."/>
            <person name="Burt D."/>
            <person name="Scharff C."/>
            <person name="Adam I."/>
            <person name="Richard H."/>
            <person name="Sultan M."/>
            <person name="Soldatov A."/>
            <person name="Lehrach H."/>
            <person name="Edwards S.V."/>
            <person name="Yang S.P."/>
            <person name="Li X."/>
            <person name="Graves T."/>
            <person name="Fulton L."/>
            <person name="Nelson J."/>
            <person name="Chinwalla A."/>
            <person name="Hou S."/>
            <person name="Mardis E.R."/>
            <person name="Wilson R.K."/>
        </authorList>
    </citation>
    <scope>NUCLEOTIDE SEQUENCE [LARGE SCALE GENOMIC DNA]</scope>
</reference>
<dbReference type="InterPro" id="IPR010989">
    <property type="entry name" value="SNARE"/>
</dbReference>
<dbReference type="Ensembl" id="ENSTGUT00000027457.1">
    <property type="protein sequence ID" value="ENSTGUP00000023319.1"/>
    <property type="gene ID" value="ENSTGUG00000022229.1"/>
</dbReference>
<dbReference type="Proteomes" id="UP000007754">
    <property type="component" value="Chromosome 16"/>
</dbReference>
<dbReference type="GO" id="GO:0012505">
    <property type="term" value="C:endomembrane system"/>
    <property type="evidence" value="ECO:0007669"/>
    <property type="project" value="TreeGrafter"/>
</dbReference>
<evidence type="ECO:0000313" key="5">
    <source>
        <dbReference type="Ensembl" id="ENSTGUP00000023319.1"/>
    </source>
</evidence>
<accession>A0A674GKI4</accession>
<organism evidence="5 6">
    <name type="scientific">Taeniopygia guttata</name>
    <name type="common">Zebra finch</name>
    <name type="synonym">Poephila guttata</name>
    <dbReference type="NCBI Taxonomy" id="59729"/>
    <lineage>
        <taxon>Eukaryota</taxon>
        <taxon>Metazoa</taxon>
        <taxon>Chordata</taxon>
        <taxon>Craniata</taxon>
        <taxon>Vertebrata</taxon>
        <taxon>Euteleostomi</taxon>
        <taxon>Archelosauria</taxon>
        <taxon>Archosauria</taxon>
        <taxon>Dinosauria</taxon>
        <taxon>Saurischia</taxon>
        <taxon>Theropoda</taxon>
        <taxon>Coelurosauria</taxon>
        <taxon>Aves</taxon>
        <taxon>Neognathae</taxon>
        <taxon>Neoaves</taxon>
        <taxon>Telluraves</taxon>
        <taxon>Australaves</taxon>
        <taxon>Passeriformes</taxon>
        <taxon>Passeroidea</taxon>
        <taxon>Estrildidae</taxon>
        <taxon>Estrildinae</taxon>
        <taxon>Taeniopygia</taxon>
    </lineage>
</organism>
<reference evidence="5" key="2">
    <citation type="submission" date="2025-08" db="UniProtKB">
        <authorList>
            <consortium name="Ensembl"/>
        </authorList>
    </citation>
    <scope>IDENTIFICATION</scope>
</reference>
<dbReference type="Pfam" id="PF00804">
    <property type="entry name" value="Syntaxin"/>
    <property type="match status" value="1"/>
</dbReference>
<name>A0A674GKI4_TAEGU</name>
<dbReference type="CDD" id="cd15848">
    <property type="entry name" value="SNARE_syntaxin1-like"/>
    <property type="match status" value="1"/>
</dbReference>
<keyword evidence="2" id="KW-0175">Coiled coil</keyword>
<keyword evidence="6" id="KW-1185">Reference proteome</keyword>
<feature type="domain" description="T-SNARE coiled-coil homology" evidence="4">
    <location>
        <begin position="259"/>
        <end position="321"/>
    </location>
</feature>
<evidence type="ECO:0000259" key="4">
    <source>
        <dbReference type="PROSITE" id="PS50192"/>
    </source>
</evidence>
<evidence type="ECO:0000256" key="3">
    <source>
        <dbReference type="RuleBase" id="RU003858"/>
    </source>
</evidence>
<dbReference type="InterPro" id="IPR045242">
    <property type="entry name" value="Syntaxin"/>
</dbReference>
<dbReference type="SMART" id="SM00503">
    <property type="entry name" value="SynN"/>
    <property type="match status" value="1"/>
</dbReference>
<dbReference type="PANTHER" id="PTHR19957">
    <property type="entry name" value="SYNTAXIN"/>
    <property type="match status" value="1"/>
</dbReference>
<dbReference type="PROSITE" id="PS00914">
    <property type="entry name" value="SYNTAXIN"/>
    <property type="match status" value="1"/>
</dbReference>
<dbReference type="Gene3D" id="1.20.58.70">
    <property type="match status" value="1"/>
</dbReference>
<dbReference type="GO" id="GO:0005484">
    <property type="term" value="F:SNAP receptor activity"/>
    <property type="evidence" value="ECO:0007669"/>
    <property type="project" value="InterPro"/>
</dbReference>
<dbReference type="GO" id="GO:0048278">
    <property type="term" value="P:vesicle docking"/>
    <property type="evidence" value="ECO:0007669"/>
    <property type="project" value="TreeGrafter"/>
</dbReference>
<dbReference type="SUPFAM" id="SSF47661">
    <property type="entry name" value="t-snare proteins"/>
    <property type="match status" value="1"/>
</dbReference>
<evidence type="ECO:0000256" key="1">
    <source>
        <dbReference type="ARBA" id="ARBA00009063"/>
    </source>
</evidence>